<sequence length="85" mass="10301">MEKKWSKIWKTFNKWHNTKGCVAWASQKRQLTQLILAEFPKINIRKVWACYDREFLDKYSRYGLPSWIQQQNIIKNAVKAQKRSV</sequence>
<protein>
    <submittedName>
        <fullName evidence="1">Uncharacterized protein</fullName>
    </submittedName>
</protein>
<organism evidence="1">
    <name type="scientific">marine sediment metagenome</name>
    <dbReference type="NCBI Taxonomy" id="412755"/>
    <lineage>
        <taxon>unclassified sequences</taxon>
        <taxon>metagenomes</taxon>
        <taxon>ecological metagenomes</taxon>
    </lineage>
</organism>
<proteinExistence type="predicted"/>
<evidence type="ECO:0000313" key="1">
    <source>
        <dbReference type="EMBL" id="KKM04784.1"/>
    </source>
</evidence>
<gene>
    <name evidence="1" type="ORF">LCGC14_1760720</name>
</gene>
<name>A0A0F9H173_9ZZZZ</name>
<dbReference type="EMBL" id="LAZR01016379">
    <property type="protein sequence ID" value="KKM04784.1"/>
    <property type="molecule type" value="Genomic_DNA"/>
</dbReference>
<accession>A0A0F9H173</accession>
<comment type="caution">
    <text evidence="1">The sequence shown here is derived from an EMBL/GenBank/DDBJ whole genome shotgun (WGS) entry which is preliminary data.</text>
</comment>
<dbReference type="AlphaFoldDB" id="A0A0F9H173"/>
<reference evidence="1" key="1">
    <citation type="journal article" date="2015" name="Nature">
        <title>Complex archaea that bridge the gap between prokaryotes and eukaryotes.</title>
        <authorList>
            <person name="Spang A."/>
            <person name="Saw J.H."/>
            <person name="Jorgensen S.L."/>
            <person name="Zaremba-Niedzwiedzka K."/>
            <person name="Martijn J."/>
            <person name="Lind A.E."/>
            <person name="van Eijk R."/>
            <person name="Schleper C."/>
            <person name="Guy L."/>
            <person name="Ettema T.J."/>
        </authorList>
    </citation>
    <scope>NUCLEOTIDE SEQUENCE</scope>
</reference>